<organism evidence="2 3">
    <name type="scientific">Paraburkholderia fungorum</name>
    <dbReference type="NCBI Taxonomy" id="134537"/>
    <lineage>
        <taxon>Bacteria</taxon>
        <taxon>Pseudomonadati</taxon>
        <taxon>Pseudomonadota</taxon>
        <taxon>Betaproteobacteria</taxon>
        <taxon>Burkholderiales</taxon>
        <taxon>Burkholderiaceae</taxon>
        <taxon>Paraburkholderia</taxon>
    </lineage>
</organism>
<proteinExistence type="predicted"/>
<evidence type="ECO:0000256" key="1">
    <source>
        <dbReference type="SAM" id="MobiDB-lite"/>
    </source>
</evidence>
<protein>
    <submittedName>
        <fullName evidence="2">DNA transposition protein, AAA+ family ATPase</fullName>
    </submittedName>
</protein>
<dbReference type="InterPro" id="IPR008868">
    <property type="entry name" value="TniB"/>
</dbReference>
<dbReference type="SUPFAM" id="SSF52540">
    <property type="entry name" value="P-loop containing nucleoside triphosphate hydrolases"/>
    <property type="match status" value="1"/>
</dbReference>
<dbReference type="AlphaFoldDB" id="A0A1H1HR03"/>
<name>A0A1H1HR03_9BURK</name>
<dbReference type="OrthoDB" id="8581376at2"/>
<sequence length="340" mass="38193">MSNHLPLETIVEDTLVPHQAFNSATSRLNQCFTYSTSKREPICLAIVGESRTGKSRLLEEFIDKHPMSRDEDGMNIPILKVTAPSKPTVKSLAEIMLEAMLDELPGTGSEAQKTRRLARLMKECGTLMIVIDEFQHFVDKASDRVIHDAADWLKSLVDGTRCVLVVAGLPSSVGILTQNEQFKGRFYAPVHMPRFDWAIDKHRDEFIAILGAFHESMSRYFNLPQLDNSEMAFRCYCGTGGLIGYLTKFLRQVVWNAIDSNKQAITLADFAIAQEQAIYQEENCTDIVNPFSRSFRPFPNEILLTQAHSIGKAVELPPKPRQRGPRSSKRMSSRDALSAS</sequence>
<dbReference type="RefSeq" id="WP_074768202.1">
    <property type="nucleotide sequence ID" value="NZ_FNKP01000002.1"/>
</dbReference>
<evidence type="ECO:0000313" key="3">
    <source>
        <dbReference type="Proteomes" id="UP000183487"/>
    </source>
</evidence>
<dbReference type="Gene3D" id="3.40.50.300">
    <property type="entry name" value="P-loop containing nucleotide triphosphate hydrolases"/>
    <property type="match status" value="1"/>
</dbReference>
<evidence type="ECO:0000313" key="2">
    <source>
        <dbReference type="EMBL" id="SDR27817.1"/>
    </source>
</evidence>
<gene>
    <name evidence="2" type="ORF">SAMN05443245_4188</name>
</gene>
<feature type="region of interest" description="Disordered" evidence="1">
    <location>
        <begin position="314"/>
        <end position="340"/>
    </location>
</feature>
<dbReference type="EMBL" id="FNKP01000002">
    <property type="protein sequence ID" value="SDR27817.1"/>
    <property type="molecule type" value="Genomic_DNA"/>
</dbReference>
<reference evidence="3" key="1">
    <citation type="submission" date="2016-10" db="EMBL/GenBank/DDBJ databases">
        <authorList>
            <person name="Varghese N."/>
        </authorList>
    </citation>
    <scope>NUCLEOTIDE SEQUENCE [LARGE SCALE GENOMIC DNA]</scope>
    <source>
        <strain evidence="3">GAS106B</strain>
    </source>
</reference>
<dbReference type="InterPro" id="IPR027417">
    <property type="entry name" value="P-loop_NTPase"/>
</dbReference>
<dbReference type="Pfam" id="PF05621">
    <property type="entry name" value="TniB"/>
    <property type="match status" value="1"/>
</dbReference>
<feature type="compositionally biased region" description="Basic residues" evidence="1">
    <location>
        <begin position="320"/>
        <end position="331"/>
    </location>
</feature>
<accession>A0A1H1HR03</accession>
<dbReference type="Proteomes" id="UP000183487">
    <property type="component" value="Unassembled WGS sequence"/>
</dbReference>
<keyword evidence="3" id="KW-1185">Reference proteome</keyword>